<evidence type="ECO:0000313" key="3">
    <source>
        <dbReference type="Proteomes" id="UP001268577"/>
    </source>
</evidence>
<evidence type="ECO:0000313" key="2">
    <source>
        <dbReference type="EMBL" id="MDT2833517.1"/>
    </source>
</evidence>
<gene>
    <name evidence="2" type="ORF">P7H70_05570</name>
</gene>
<keyword evidence="1" id="KW-0812">Transmembrane</keyword>
<dbReference type="InterPro" id="IPR019277">
    <property type="entry name" value="DUF2304"/>
</dbReference>
<dbReference type="RefSeq" id="WP_311985086.1">
    <property type="nucleotide sequence ID" value="NZ_JARQBZ010000008.1"/>
</dbReference>
<feature type="transmembrane region" description="Helical" evidence="1">
    <location>
        <begin position="30"/>
        <end position="48"/>
    </location>
</feature>
<sequence length="112" mass="12885">MTLFNVLLFIISILVLIYIVKTVNSDSFFINYAFQWLLVGIITLVAAIKPKWFYNLSDLAGFETPINFILFVCVLFLSYQVISLISIVSVQNKKITKLIQEVSLLKKKMEDD</sequence>
<dbReference type="EMBL" id="JARQBZ010000008">
    <property type="protein sequence ID" value="MDT2833517.1"/>
    <property type="molecule type" value="Genomic_DNA"/>
</dbReference>
<proteinExistence type="predicted"/>
<evidence type="ECO:0000256" key="1">
    <source>
        <dbReference type="SAM" id="Phobius"/>
    </source>
</evidence>
<accession>A0AAW8U6Y6</accession>
<keyword evidence="1" id="KW-1133">Transmembrane helix</keyword>
<protein>
    <submittedName>
        <fullName evidence="2">DUF2304 domain-containing protein</fullName>
    </submittedName>
</protein>
<dbReference type="Proteomes" id="UP001268577">
    <property type="component" value="Unassembled WGS sequence"/>
</dbReference>
<feature type="transmembrane region" description="Helical" evidence="1">
    <location>
        <begin position="68"/>
        <end position="90"/>
    </location>
</feature>
<reference evidence="2" key="1">
    <citation type="submission" date="2023-03" db="EMBL/GenBank/DDBJ databases">
        <authorList>
            <person name="Shen W."/>
            <person name="Cai J."/>
        </authorList>
    </citation>
    <scope>NUCLEOTIDE SEQUENCE</scope>
    <source>
        <strain evidence="2">P96-3</strain>
    </source>
</reference>
<comment type="caution">
    <text evidence="2">The sequence shown here is derived from an EMBL/GenBank/DDBJ whole genome shotgun (WGS) entry which is preliminary data.</text>
</comment>
<name>A0AAW8U6Y6_9ENTE</name>
<keyword evidence="1" id="KW-0472">Membrane</keyword>
<dbReference type="AlphaFoldDB" id="A0AAW8U6Y6"/>
<feature type="transmembrane region" description="Helical" evidence="1">
    <location>
        <begin position="6"/>
        <end position="23"/>
    </location>
</feature>
<organism evidence="2 3">
    <name type="scientific">Vagococcus carniphilus</name>
    <dbReference type="NCBI Taxonomy" id="218144"/>
    <lineage>
        <taxon>Bacteria</taxon>
        <taxon>Bacillati</taxon>
        <taxon>Bacillota</taxon>
        <taxon>Bacilli</taxon>
        <taxon>Lactobacillales</taxon>
        <taxon>Enterococcaceae</taxon>
        <taxon>Vagococcus</taxon>
    </lineage>
</organism>
<dbReference type="Pfam" id="PF10066">
    <property type="entry name" value="DUF2304"/>
    <property type="match status" value="1"/>
</dbReference>